<evidence type="ECO:0000313" key="2">
    <source>
        <dbReference type="Proteomes" id="UP000006329"/>
    </source>
</evidence>
<reference evidence="1" key="1">
    <citation type="submission" date="2012-10" db="EMBL/GenBank/DDBJ databases">
        <authorList>
            <person name="Harkins D.M."/>
            <person name="Durkin A.S."/>
            <person name="Brinkac L.M."/>
            <person name="Haft D.H."/>
            <person name="Selengut J.D."/>
            <person name="Sanka R."/>
            <person name="DePew J."/>
            <person name="Purushe J."/>
            <person name="Matthias M.A."/>
            <person name="Vinetz J.M."/>
            <person name="Sutton G.G."/>
            <person name="Nierman W.C."/>
            <person name="Fouts D.E."/>
        </authorList>
    </citation>
    <scope>NUCLEOTIDE SEQUENCE [LARGE SCALE GENOMIC DNA]</scope>
    <source>
        <strain evidence="1">MOR084</strain>
    </source>
</reference>
<accession>A0A0E2BD14</accession>
<dbReference type="Proteomes" id="UP000006329">
    <property type="component" value="Unassembled WGS sequence"/>
</dbReference>
<gene>
    <name evidence="1" type="ORF">LEP1GSC179_3839</name>
</gene>
<protein>
    <submittedName>
        <fullName evidence="1">PF11855 family protein</fullName>
    </submittedName>
</protein>
<dbReference type="AlphaFoldDB" id="A0A0E2BD14"/>
<comment type="caution">
    <text evidence="1">The sequence shown here is derived from an EMBL/GenBank/DDBJ whole genome shotgun (WGS) entry which is preliminary data.</text>
</comment>
<keyword evidence="2" id="KW-1185">Reference proteome</keyword>
<proteinExistence type="predicted"/>
<dbReference type="InterPro" id="IPR021804">
    <property type="entry name" value="DUF3375"/>
</dbReference>
<sequence>MDYKFLQRLLRSSAIRLLRKDNAPFIIYFLEKYFRSSARTFVPFEELKILLRYELENLNDQEEISLQRSADVYLGEWIGENFLTRRIRSAEGIEEIILEPSVELEKVFSWMEDIRSLEDKDVIGTESRFFSVLNKLKEIVEESVSDPEEKIRQLESKRDELDLQIRKLKAGEQVSKFPSERIRSQYVYARKEALGLLSDFRQVEGNFMEITKMIHKKYLEVVQKGEILRFALDGNDELLRSEQGRSFQTFWDFLRSERSQEQFESILDSLYSLEDVLELDSRKFFRNFRRNLREAGSRVNGVVTRMSEQLKKSLVERTLRENRRSKELIAEIKNLVLENPLDFSQTDFYSLEEMDVRFPMERPLWRGDPEETFRTVRIENTDEDGNVFDILESIRGIDLEMYEQRIQTLLRISPEVSLEKVLREYPDDVCFESLVAYVWIAGNGEFHSLDDSETFVYSVSIMDHPSEKLAYRIPKGTYRVGHL</sequence>
<evidence type="ECO:0000313" key="1">
    <source>
        <dbReference type="EMBL" id="EKO33108.1"/>
    </source>
</evidence>
<organism evidence="1 2">
    <name type="scientific">Leptospira santarosai str. MOR084</name>
    <dbReference type="NCBI Taxonomy" id="1049984"/>
    <lineage>
        <taxon>Bacteria</taxon>
        <taxon>Pseudomonadati</taxon>
        <taxon>Spirochaetota</taxon>
        <taxon>Spirochaetia</taxon>
        <taxon>Leptospirales</taxon>
        <taxon>Leptospiraceae</taxon>
        <taxon>Leptospira</taxon>
    </lineage>
</organism>
<dbReference type="RefSeq" id="WP_004485010.1">
    <property type="nucleotide sequence ID" value="NZ_AHON02000059.1"/>
</dbReference>
<name>A0A0E2BD14_9LEPT</name>
<dbReference type="EMBL" id="AHON02000059">
    <property type="protein sequence ID" value="EKO33108.1"/>
    <property type="molecule type" value="Genomic_DNA"/>
</dbReference>
<dbReference type="Pfam" id="PF11855">
    <property type="entry name" value="DUF3375"/>
    <property type="match status" value="1"/>
</dbReference>